<dbReference type="InterPro" id="IPR036249">
    <property type="entry name" value="Thioredoxin-like_sf"/>
</dbReference>
<keyword evidence="2" id="KW-0472">Membrane</keyword>
<sequence>MSEIETKISNNTIGSKKRNPYTVWFVVIAFIAPVALAYVIFFFVDVKSYVNHGEILQPIVHISSFELTNENNEIIPQDELTYKWRLISFVNKNCDEDCKKRLYDTRQIHTSLGKNQHRLIRMFVHLQPAGEDLKKLIAEAHENVIHANGKTSNILKALGKNIHDNIGITNNETYIMDPMGNIMMRFTQEQPNKEFLYDLKKLLKASQIG</sequence>
<comment type="similarity">
    <text evidence="1">Belongs to the SCO1/2 family.</text>
</comment>
<organism evidence="3">
    <name type="scientific">hydrothermal vent metagenome</name>
    <dbReference type="NCBI Taxonomy" id="652676"/>
    <lineage>
        <taxon>unclassified sequences</taxon>
        <taxon>metagenomes</taxon>
        <taxon>ecological metagenomes</taxon>
    </lineage>
</organism>
<name>A0A3B0X731_9ZZZZ</name>
<evidence type="ECO:0000256" key="1">
    <source>
        <dbReference type="ARBA" id="ARBA00010996"/>
    </source>
</evidence>
<dbReference type="EMBL" id="UOFE01000022">
    <property type="protein sequence ID" value="VAW51724.1"/>
    <property type="molecule type" value="Genomic_DNA"/>
</dbReference>
<proteinExistence type="inferred from homology"/>
<evidence type="ECO:0008006" key="4">
    <source>
        <dbReference type="Google" id="ProtNLM"/>
    </source>
</evidence>
<keyword evidence="2" id="KW-0812">Transmembrane</keyword>
<dbReference type="Gene3D" id="3.40.30.10">
    <property type="entry name" value="Glutaredoxin"/>
    <property type="match status" value="1"/>
</dbReference>
<protein>
    <recommendedName>
        <fullName evidence="4">Transmembrane protein</fullName>
    </recommendedName>
</protein>
<dbReference type="Pfam" id="PF02630">
    <property type="entry name" value="SCO1-SenC"/>
    <property type="match status" value="1"/>
</dbReference>
<dbReference type="InterPro" id="IPR003782">
    <property type="entry name" value="SCO1/SenC"/>
</dbReference>
<feature type="transmembrane region" description="Helical" evidence="2">
    <location>
        <begin position="21"/>
        <end position="44"/>
    </location>
</feature>
<evidence type="ECO:0000313" key="3">
    <source>
        <dbReference type="EMBL" id="VAW51724.1"/>
    </source>
</evidence>
<evidence type="ECO:0000256" key="2">
    <source>
        <dbReference type="SAM" id="Phobius"/>
    </source>
</evidence>
<dbReference type="AlphaFoldDB" id="A0A3B0X731"/>
<reference evidence="3" key="1">
    <citation type="submission" date="2018-06" db="EMBL/GenBank/DDBJ databases">
        <authorList>
            <person name="Zhirakovskaya E."/>
        </authorList>
    </citation>
    <scope>NUCLEOTIDE SEQUENCE</scope>
</reference>
<dbReference type="SUPFAM" id="SSF52833">
    <property type="entry name" value="Thioredoxin-like"/>
    <property type="match status" value="1"/>
</dbReference>
<gene>
    <name evidence="3" type="ORF">MNBD_GAMMA05-37</name>
</gene>
<accession>A0A3B0X731</accession>
<keyword evidence="2" id="KW-1133">Transmembrane helix</keyword>